<feature type="transmembrane region" description="Helical" evidence="8">
    <location>
        <begin position="109"/>
        <end position="130"/>
    </location>
</feature>
<keyword evidence="6" id="KW-0520">NAD</keyword>
<dbReference type="InterPro" id="IPR018086">
    <property type="entry name" value="NADH_UbQ_OxRdtase_su1_CS"/>
</dbReference>
<dbReference type="EMBL" id="PP995849">
    <property type="protein sequence ID" value="XDF86559.1"/>
    <property type="molecule type" value="Genomic_DNA"/>
</dbReference>
<dbReference type="GO" id="GO:0009060">
    <property type="term" value="P:aerobic respiration"/>
    <property type="evidence" value="ECO:0007669"/>
    <property type="project" value="TreeGrafter"/>
</dbReference>
<feature type="transmembrane region" description="Helical" evidence="8">
    <location>
        <begin position="265"/>
        <end position="286"/>
    </location>
</feature>
<dbReference type="Pfam" id="PF00146">
    <property type="entry name" value="NADHdh"/>
    <property type="match status" value="1"/>
</dbReference>
<evidence type="ECO:0000256" key="7">
    <source>
        <dbReference type="RuleBase" id="RU000473"/>
    </source>
</evidence>
<keyword evidence="7" id="KW-0830">Ubiquinone</keyword>
<protein>
    <recommendedName>
        <fullName evidence="7">NADH-ubiquinone oxidoreductase chain 1</fullName>
        <ecNumber evidence="7">7.1.1.2</ecNumber>
    </recommendedName>
</protein>
<dbReference type="AlphaFoldDB" id="A0AB39A700"/>
<dbReference type="InterPro" id="IPR001694">
    <property type="entry name" value="NADH_UbQ_OxRdtase_su1/FPO"/>
</dbReference>
<evidence type="ECO:0000256" key="2">
    <source>
        <dbReference type="ARBA" id="ARBA00010535"/>
    </source>
</evidence>
<keyword evidence="3 6" id="KW-0812">Transmembrane</keyword>
<dbReference type="NCBIfam" id="NF004741">
    <property type="entry name" value="PRK06076.1-2"/>
    <property type="match status" value="1"/>
</dbReference>
<reference evidence="9" key="1">
    <citation type="submission" date="2024-07" db="EMBL/GenBank/DDBJ databases">
        <title>Mitochondrial DNA of the basidiomycete Jaminaea phylloscopi.</title>
        <authorList>
            <person name="Brejova B."/>
            <person name="Hodorova V."/>
            <person name="Nosek J."/>
        </authorList>
    </citation>
    <scope>NUCLEOTIDE SEQUENCE</scope>
</reference>
<accession>A0AB39A700</accession>
<dbReference type="PROSITE" id="PS00667">
    <property type="entry name" value="COMPLEX1_ND1_1"/>
    <property type="match status" value="1"/>
</dbReference>
<feature type="transmembrane region" description="Helical" evidence="8">
    <location>
        <begin position="349"/>
        <end position="372"/>
    </location>
</feature>
<organism evidence="9">
    <name type="scientific">Parajaminaea phylloscopi</name>
    <dbReference type="NCBI Taxonomy" id="1463510"/>
    <lineage>
        <taxon>Eukaryota</taxon>
        <taxon>Fungi</taxon>
        <taxon>Dikarya</taxon>
        <taxon>Basidiomycota</taxon>
        <taxon>Ustilaginomycotina</taxon>
        <taxon>Exobasidiomycetes</taxon>
        <taxon>Microstromatales</taxon>
        <taxon>Microstromatales incertae sedis</taxon>
        <taxon>Parajaminaea</taxon>
    </lineage>
</organism>
<comment type="similarity">
    <text evidence="2 6">Belongs to the complex I subunit 1 family.</text>
</comment>
<keyword evidence="4 8" id="KW-1133">Transmembrane helix</keyword>
<feature type="transmembrane region" description="Helical" evidence="8">
    <location>
        <begin position="298"/>
        <end position="329"/>
    </location>
</feature>
<dbReference type="PANTHER" id="PTHR11432">
    <property type="entry name" value="NADH DEHYDROGENASE SUBUNIT 1"/>
    <property type="match status" value="1"/>
</dbReference>
<sequence>MLYTLFNFLEILIVLVPTLLSVAFITIIERKVMGSMQRRIGPNVVGYYGVLQPFADALKLVVKEQIIPSQAQKSLFFLAPIISLIFSLLGWGVIPFGQGLTLSDFSLGILYSLALSSIGVYGILFAGWSANSKYAFLGSLRSTAQIISYELIYSAAVLSVIILCGTFNITNIIEAQQTVWYVVPLLPIFILFFISALAETNRTPFDLPEAESELVAGFMTEHSGMIFVFFFLAEYCSIVLISTFTAILFLGGYHMPTIFNNDSFINLQSIALAIKSLLFMFIFVWIRATLPRMRYDQLIVFCWTSMLPVAIALLILVPSILVAFDAYPYPLLFNTNYRMNEKYKRINNIPAHFILFFLFEKIKTPSFVYLAIK</sequence>
<keyword evidence="5 8" id="KW-0472">Membrane</keyword>
<evidence type="ECO:0000256" key="3">
    <source>
        <dbReference type="ARBA" id="ARBA00022692"/>
    </source>
</evidence>
<dbReference type="PROSITE" id="PS00668">
    <property type="entry name" value="COMPLEX1_ND1_2"/>
    <property type="match status" value="1"/>
</dbReference>
<feature type="transmembrane region" description="Helical" evidence="8">
    <location>
        <begin position="179"/>
        <end position="198"/>
    </location>
</feature>
<dbReference type="GO" id="GO:0005743">
    <property type="term" value="C:mitochondrial inner membrane"/>
    <property type="evidence" value="ECO:0007669"/>
    <property type="project" value="UniProtKB-SubCell"/>
</dbReference>
<evidence type="ECO:0000256" key="8">
    <source>
        <dbReference type="SAM" id="Phobius"/>
    </source>
</evidence>
<evidence type="ECO:0000256" key="4">
    <source>
        <dbReference type="ARBA" id="ARBA00022989"/>
    </source>
</evidence>
<proteinExistence type="inferred from homology"/>
<geneLocation type="mitochondrion" evidence="9"/>
<name>A0AB39A700_9BASI</name>
<dbReference type="EC" id="7.1.1.2" evidence="7"/>
<dbReference type="GO" id="GO:0008137">
    <property type="term" value="F:NADH dehydrogenase (ubiquinone) activity"/>
    <property type="evidence" value="ECO:0007669"/>
    <property type="project" value="UniProtKB-EC"/>
</dbReference>
<feature type="transmembrane region" description="Helical" evidence="8">
    <location>
        <begin position="6"/>
        <end position="28"/>
    </location>
</feature>
<evidence type="ECO:0000256" key="5">
    <source>
        <dbReference type="ARBA" id="ARBA00023136"/>
    </source>
</evidence>
<evidence type="ECO:0000313" key="9">
    <source>
        <dbReference type="EMBL" id="XDF86559.1"/>
    </source>
</evidence>
<gene>
    <name evidence="9" type="primary">ND1</name>
</gene>
<dbReference type="PANTHER" id="PTHR11432:SF3">
    <property type="entry name" value="NADH-UBIQUINONE OXIDOREDUCTASE CHAIN 1"/>
    <property type="match status" value="1"/>
</dbReference>
<feature type="transmembrane region" description="Helical" evidence="8">
    <location>
        <begin position="151"/>
        <end position="173"/>
    </location>
</feature>
<comment type="subcellular location">
    <subcellularLocation>
        <location evidence="1">Membrane</location>
        <topology evidence="1">Multi-pass membrane protein</topology>
    </subcellularLocation>
    <subcellularLocation>
        <location evidence="6">Mitochondrion inner membrane</location>
        <topology evidence="6">Multi-pass membrane protein</topology>
    </subcellularLocation>
</comment>
<evidence type="ECO:0000256" key="1">
    <source>
        <dbReference type="ARBA" id="ARBA00004141"/>
    </source>
</evidence>
<dbReference type="HAMAP" id="MF_01350">
    <property type="entry name" value="NDH1_NuoH"/>
    <property type="match status" value="1"/>
</dbReference>
<dbReference type="GO" id="GO:0003954">
    <property type="term" value="F:NADH dehydrogenase activity"/>
    <property type="evidence" value="ECO:0007669"/>
    <property type="project" value="TreeGrafter"/>
</dbReference>
<keyword evidence="7 9" id="KW-0496">Mitochondrion</keyword>
<comment type="catalytic activity">
    <reaction evidence="7">
        <text>a ubiquinone + NADH + 5 H(+)(in) = a ubiquinol + NAD(+) + 4 H(+)(out)</text>
        <dbReference type="Rhea" id="RHEA:29091"/>
        <dbReference type="Rhea" id="RHEA-COMP:9565"/>
        <dbReference type="Rhea" id="RHEA-COMP:9566"/>
        <dbReference type="ChEBI" id="CHEBI:15378"/>
        <dbReference type="ChEBI" id="CHEBI:16389"/>
        <dbReference type="ChEBI" id="CHEBI:17976"/>
        <dbReference type="ChEBI" id="CHEBI:57540"/>
        <dbReference type="ChEBI" id="CHEBI:57945"/>
        <dbReference type="EC" id="7.1.1.2"/>
    </reaction>
</comment>
<feature type="transmembrane region" description="Helical" evidence="8">
    <location>
        <begin position="226"/>
        <end position="253"/>
    </location>
</feature>
<feature type="transmembrane region" description="Helical" evidence="8">
    <location>
        <begin position="75"/>
        <end position="97"/>
    </location>
</feature>
<evidence type="ECO:0000256" key="6">
    <source>
        <dbReference type="RuleBase" id="RU000471"/>
    </source>
</evidence>